<dbReference type="Pfam" id="PF00583">
    <property type="entry name" value="Acetyltransf_1"/>
    <property type="match status" value="1"/>
</dbReference>
<keyword evidence="6" id="KW-1185">Reference proteome</keyword>
<dbReference type="AlphaFoldDB" id="A0A086J4W6"/>
<dbReference type="HOGENOM" id="CLU_013985_7_2_1"/>
<dbReference type="InterPro" id="IPR000182">
    <property type="entry name" value="GNAT_dom"/>
</dbReference>
<evidence type="ECO:0000313" key="5">
    <source>
        <dbReference type="EMBL" id="KFG27184.1"/>
    </source>
</evidence>
<dbReference type="GO" id="GO:0004596">
    <property type="term" value="F:protein-N-terminal amino-acid acetyltransferase activity"/>
    <property type="evidence" value="ECO:0007669"/>
    <property type="project" value="InterPro"/>
</dbReference>
<evidence type="ECO:0000256" key="3">
    <source>
        <dbReference type="ARBA" id="ARBA00025786"/>
    </source>
</evidence>
<keyword evidence="1" id="KW-0808">Transferase</keyword>
<dbReference type="GeneID" id="77675233"/>
<accession>A0A086J4W6</accession>
<name>A0A086J4W6_NEMA1</name>
<evidence type="ECO:0000259" key="4">
    <source>
        <dbReference type="PROSITE" id="PS51186"/>
    </source>
</evidence>
<dbReference type="RefSeq" id="XP_052905739.1">
    <property type="nucleotide sequence ID" value="XM_053047914.1"/>
</dbReference>
<feature type="domain" description="N-acetyltransferase" evidence="4">
    <location>
        <begin position="1"/>
        <end position="163"/>
    </location>
</feature>
<dbReference type="Gene3D" id="3.40.630.30">
    <property type="match status" value="1"/>
</dbReference>
<reference evidence="5 6" key="1">
    <citation type="journal article" date="2014" name="Genome Announc.">
        <title>Genome Sequence of the Microsporidian Species Nematocida sp1 Strain ERTm6 (ATCC PRA-372).</title>
        <authorList>
            <person name="Bakowski M.A."/>
            <person name="Priest M."/>
            <person name="Young S."/>
            <person name="Cuomo C.A."/>
            <person name="Troemel E.R."/>
        </authorList>
    </citation>
    <scope>NUCLEOTIDE SEQUENCE [LARGE SCALE GENOMIC DNA]</scope>
    <source>
        <strain evidence="5 6">ERTm6</strain>
    </source>
</reference>
<organism evidence="5 6">
    <name type="scientific">Nematocida ausubeli (strain ATCC PRA-371 / ERTm2)</name>
    <name type="common">Nematode killer fungus</name>
    <dbReference type="NCBI Taxonomy" id="1913371"/>
    <lineage>
        <taxon>Eukaryota</taxon>
        <taxon>Fungi</taxon>
        <taxon>Fungi incertae sedis</taxon>
        <taxon>Microsporidia</taxon>
        <taxon>Nematocida</taxon>
    </lineage>
</organism>
<protein>
    <recommendedName>
        <fullName evidence="4">N-acetyltransferase domain-containing protein</fullName>
    </recommendedName>
</protein>
<dbReference type="SUPFAM" id="SSF55729">
    <property type="entry name" value="Acyl-CoA N-acyltransferases (Nat)"/>
    <property type="match status" value="1"/>
</dbReference>
<dbReference type="InterPro" id="IPR045047">
    <property type="entry name" value="Ard1-like"/>
</dbReference>
<dbReference type="EMBL" id="AKIJ01000001">
    <property type="protein sequence ID" value="KFG27184.1"/>
    <property type="molecule type" value="Genomic_DNA"/>
</dbReference>
<dbReference type="PROSITE" id="PS51186">
    <property type="entry name" value="GNAT"/>
    <property type="match status" value="1"/>
</dbReference>
<keyword evidence="2" id="KW-0012">Acyltransferase</keyword>
<evidence type="ECO:0000256" key="2">
    <source>
        <dbReference type="ARBA" id="ARBA00023315"/>
    </source>
</evidence>
<evidence type="ECO:0000256" key="1">
    <source>
        <dbReference type="ARBA" id="ARBA00022679"/>
    </source>
</evidence>
<gene>
    <name evidence="5" type="ORF">NESG_00260</name>
</gene>
<sequence length="168" mass="19454">MRVRLMTIRDVYYVKECNRKNLSENYHLLFLTYMVTMYSESCFVAENKKGEIVGYSIAKLKDYLEKDEVIPTDAISGYMLSVAVDKAYRNRGLGKILFAAALHGIIGVLRRKTSSFKVYLNVRPTNLSAINMYESTFHFTKENEEESYYADKENAFLMSRVFSIDEGK</sequence>
<dbReference type="InterPro" id="IPR016181">
    <property type="entry name" value="Acyl_CoA_acyltransferase"/>
</dbReference>
<comment type="similarity">
    <text evidence="3">Belongs to the acetyltransferase family. ARD1 subfamily.</text>
</comment>
<dbReference type="GO" id="GO:0031415">
    <property type="term" value="C:NatA complex"/>
    <property type="evidence" value="ECO:0007669"/>
    <property type="project" value="InterPro"/>
</dbReference>
<dbReference type="PANTHER" id="PTHR23091">
    <property type="entry name" value="N-TERMINAL ACETYLTRANSFERASE"/>
    <property type="match status" value="1"/>
</dbReference>
<dbReference type="Proteomes" id="UP000054524">
    <property type="component" value="Unassembled WGS sequence"/>
</dbReference>
<evidence type="ECO:0000313" key="6">
    <source>
        <dbReference type="Proteomes" id="UP000054524"/>
    </source>
</evidence>
<comment type="caution">
    <text evidence="5">The sequence shown here is derived from an EMBL/GenBank/DDBJ whole genome shotgun (WGS) entry which is preliminary data.</text>
</comment>
<dbReference type="PANTHER" id="PTHR23091:SF4">
    <property type="entry name" value="N-TERMINAL AMINO-ACID N(ALPHA)-ACETYLTRANSFERASE NATA"/>
    <property type="match status" value="1"/>
</dbReference>
<dbReference type="CDD" id="cd04301">
    <property type="entry name" value="NAT_SF"/>
    <property type="match status" value="1"/>
</dbReference>
<proteinExistence type="inferred from homology"/>